<dbReference type="InterPro" id="IPR000742">
    <property type="entry name" value="EGF"/>
</dbReference>
<comment type="caution">
    <text evidence="1">Lacks conserved residue(s) required for the propagation of feature annotation.</text>
</comment>
<dbReference type="PROSITE" id="PS00022">
    <property type="entry name" value="EGF_1"/>
    <property type="match status" value="1"/>
</dbReference>
<dbReference type="OrthoDB" id="18487at2759"/>
<evidence type="ECO:0000256" key="1">
    <source>
        <dbReference type="PROSITE-ProRule" id="PRU00076"/>
    </source>
</evidence>
<dbReference type="InterPro" id="IPR052108">
    <property type="entry name" value="MEGF/SIB"/>
</dbReference>
<name>A0A2C9KG49_BIOGL</name>
<dbReference type="InterPro" id="IPR002049">
    <property type="entry name" value="LE_dom"/>
</dbReference>
<dbReference type="Proteomes" id="UP000076420">
    <property type="component" value="Unassembled WGS sequence"/>
</dbReference>
<dbReference type="VEuPathDB" id="VectorBase:BGLB019073"/>
<dbReference type="AlphaFoldDB" id="A0A2C9KG49"/>
<keyword evidence="1" id="KW-1015">Disulfide bond</keyword>
<accession>A0A2C9KG49</accession>
<keyword evidence="1" id="KW-0245">EGF-like domain</keyword>
<dbReference type="VEuPathDB" id="VectorBase:BGLAX_042422"/>
<dbReference type="EnsemblMetazoa" id="BGLB019073-RA">
    <property type="protein sequence ID" value="BGLB019073-PA"/>
    <property type="gene ID" value="BGLB019073"/>
</dbReference>
<feature type="disulfide bond" evidence="1">
    <location>
        <begin position="40"/>
        <end position="49"/>
    </location>
</feature>
<reference evidence="3" key="1">
    <citation type="submission" date="2020-05" db="UniProtKB">
        <authorList>
            <consortium name="EnsemblMetazoa"/>
        </authorList>
    </citation>
    <scope>IDENTIFICATION</scope>
    <source>
        <strain evidence="3">BB02</strain>
    </source>
</reference>
<evidence type="ECO:0000313" key="4">
    <source>
        <dbReference type="Proteomes" id="UP000076420"/>
    </source>
</evidence>
<sequence length="307" mass="34536">MNTTTPRGGGTDIKDCSLDCPTICIPNDPCKYTGTSSCVCPTGYYGQHCSKRCSPGCLNDSCHKGNGKCDCKEGYYGDKCLKTGMLDKRNKWTSHCKSNGSEEKRFKSDHCSIGWFGESCQYRDLGVLAIMDYKVLNDNNDRTCVKQNSVRILWNHEIQTITWIRLVFQSNEDADEIAIHYYDEMLKSTTLVCGPSDLRYHKYGNTSIDFNCEYSYFSGALLITWQSDSPLCSVRISGDFSREDGHGTFSVQLLDSVEDLVFNISTRGKDVFVQKAIFGAIYSFRTVYIRVLSGTLHLCEVEIYGGK</sequence>
<dbReference type="KEGG" id="bgt:106068145"/>
<dbReference type="Gene3D" id="2.10.25.10">
    <property type="entry name" value="Laminin"/>
    <property type="match status" value="1"/>
</dbReference>
<protein>
    <recommendedName>
        <fullName evidence="2">EGF-like domain-containing protein</fullName>
    </recommendedName>
</protein>
<evidence type="ECO:0000259" key="2">
    <source>
        <dbReference type="PROSITE" id="PS50026"/>
    </source>
</evidence>
<dbReference type="PANTHER" id="PTHR24035">
    <property type="entry name" value="MULTIPLE EPIDERMAL GROWTH FACTOR-LIKE DOMAINS PROTEIN"/>
    <property type="match status" value="1"/>
</dbReference>
<dbReference type="CDD" id="cd00055">
    <property type="entry name" value="EGF_Lam"/>
    <property type="match status" value="1"/>
</dbReference>
<gene>
    <name evidence="3" type="primary">106068145</name>
</gene>
<feature type="domain" description="EGF-like" evidence="2">
    <location>
        <begin position="17"/>
        <end position="50"/>
    </location>
</feature>
<dbReference type="PANTHER" id="PTHR24035:SF109">
    <property type="entry name" value="PROTEIN DRAPER"/>
    <property type="match status" value="1"/>
</dbReference>
<dbReference type="PROSITE" id="PS50026">
    <property type="entry name" value="EGF_3"/>
    <property type="match status" value="1"/>
</dbReference>
<dbReference type="SMART" id="SM00181">
    <property type="entry name" value="EGF"/>
    <property type="match status" value="2"/>
</dbReference>
<proteinExistence type="predicted"/>
<feature type="disulfide bond" evidence="1">
    <location>
        <begin position="20"/>
        <end position="30"/>
    </location>
</feature>
<organism evidence="3 4">
    <name type="scientific">Biomphalaria glabrata</name>
    <name type="common">Bloodfluke planorb</name>
    <name type="synonym">Freshwater snail</name>
    <dbReference type="NCBI Taxonomy" id="6526"/>
    <lineage>
        <taxon>Eukaryota</taxon>
        <taxon>Metazoa</taxon>
        <taxon>Spiralia</taxon>
        <taxon>Lophotrochozoa</taxon>
        <taxon>Mollusca</taxon>
        <taxon>Gastropoda</taxon>
        <taxon>Heterobranchia</taxon>
        <taxon>Euthyneura</taxon>
        <taxon>Panpulmonata</taxon>
        <taxon>Hygrophila</taxon>
        <taxon>Lymnaeoidea</taxon>
        <taxon>Planorbidae</taxon>
        <taxon>Biomphalaria</taxon>
    </lineage>
</organism>
<evidence type="ECO:0000313" key="3">
    <source>
        <dbReference type="EnsemblMetazoa" id="BGLB019073-PA"/>
    </source>
</evidence>